<sequence>MKLQISPRGTRGNAAR</sequence>
<protein>
    <submittedName>
        <fullName evidence="1">Uncharacterized protein</fullName>
    </submittedName>
</protein>
<evidence type="ECO:0000313" key="1">
    <source>
        <dbReference type="EMBL" id="JAD56676.1"/>
    </source>
</evidence>
<reference evidence="1" key="2">
    <citation type="journal article" date="2015" name="Data Brief">
        <title>Shoot transcriptome of the giant reed, Arundo donax.</title>
        <authorList>
            <person name="Barrero R.A."/>
            <person name="Guerrero F.D."/>
            <person name="Moolhuijzen P."/>
            <person name="Goolsby J.A."/>
            <person name="Tidwell J."/>
            <person name="Bellgard S.E."/>
            <person name="Bellgard M.I."/>
        </authorList>
    </citation>
    <scope>NUCLEOTIDE SEQUENCE</scope>
    <source>
        <tissue evidence="1">Shoot tissue taken approximately 20 cm above the soil surface</tissue>
    </source>
</reference>
<dbReference type="EMBL" id="GBRH01241219">
    <property type="protein sequence ID" value="JAD56676.1"/>
    <property type="molecule type" value="Transcribed_RNA"/>
</dbReference>
<name>A0A0A9B002_ARUDO</name>
<accession>A0A0A9B002</accession>
<dbReference type="AlphaFoldDB" id="A0A0A9B002"/>
<proteinExistence type="predicted"/>
<organism evidence="1">
    <name type="scientific">Arundo donax</name>
    <name type="common">Giant reed</name>
    <name type="synonym">Donax arundinaceus</name>
    <dbReference type="NCBI Taxonomy" id="35708"/>
    <lineage>
        <taxon>Eukaryota</taxon>
        <taxon>Viridiplantae</taxon>
        <taxon>Streptophyta</taxon>
        <taxon>Embryophyta</taxon>
        <taxon>Tracheophyta</taxon>
        <taxon>Spermatophyta</taxon>
        <taxon>Magnoliopsida</taxon>
        <taxon>Liliopsida</taxon>
        <taxon>Poales</taxon>
        <taxon>Poaceae</taxon>
        <taxon>PACMAD clade</taxon>
        <taxon>Arundinoideae</taxon>
        <taxon>Arundineae</taxon>
        <taxon>Arundo</taxon>
    </lineage>
</organism>
<reference evidence="1" key="1">
    <citation type="submission" date="2014-09" db="EMBL/GenBank/DDBJ databases">
        <authorList>
            <person name="Magalhaes I.L.F."/>
            <person name="Oliveira U."/>
            <person name="Santos F.R."/>
            <person name="Vidigal T.H.D.A."/>
            <person name="Brescovit A.D."/>
            <person name="Santos A.J."/>
        </authorList>
    </citation>
    <scope>NUCLEOTIDE SEQUENCE</scope>
    <source>
        <tissue evidence="1">Shoot tissue taken approximately 20 cm above the soil surface</tissue>
    </source>
</reference>